<dbReference type="RefSeq" id="WP_176761025.1">
    <property type="nucleotide sequence ID" value="NZ_FNJI01000001.1"/>
</dbReference>
<dbReference type="PANTHER" id="PTHR40065">
    <property type="entry name" value="RNA-BINDING PROTEIN YHBY"/>
    <property type="match status" value="1"/>
</dbReference>
<dbReference type="GO" id="GO:0003723">
    <property type="term" value="F:RNA binding"/>
    <property type="evidence" value="ECO:0007669"/>
    <property type="project" value="UniProtKB-UniRule"/>
</dbReference>
<dbReference type="Gene3D" id="3.30.110.60">
    <property type="entry name" value="YhbY-like"/>
    <property type="match status" value="1"/>
</dbReference>
<dbReference type="EMBL" id="FNJI01000001">
    <property type="protein sequence ID" value="SDO40455.1"/>
    <property type="molecule type" value="Genomic_DNA"/>
</dbReference>
<dbReference type="PANTHER" id="PTHR40065:SF3">
    <property type="entry name" value="RNA-BINDING PROTEIN YHBY"/>
    <property type="match status" value="1"/>
</dbReference>
<dbReference type="AlphaFoldDB" id="A0A1H0J9L5"/>
<dbReference type="InterPro" id="IPR017924">
    <property type="entry name" value="RNA-binding_YhbY"/>
</dbReference>
<keyword evidence="1 2" id="KW-0694">RNA-binding</keyword>
<evidence type="ECO:0000313" key="4">
    <source>
        <dbReference type="EMBL" id="SDO40455.1"/>
    </source>
</evidence>
<feature type="domain" description="CRM" evidence="3">
    <location>
        <begin position="10"/>
        <end position="106"/>
    </location>
</feature>
<name>A0A1H0J9L5_9BACT</name>
<dbReference type="STRING" id="91360.SAMN05660330_00204"/>
<dbReference type="NCBIfam" id="TIGR00253">
    <property type="entry name" value="RNA_bind_YhbY"/>
    <property type="match status" value="1"/>
</dbReference>
<gene>
    <name evidence="4" type="ORF">SAMN05660330_00204</name>
</gene>
<dbReference type="PROSITE" id="PS51295">
    <property type="entry name" value="CRM"/>
    <property type="match status" value="1"/>
</dbReference>
<keyword evidence="5" id="KW-1185">Reference proteome</keyword>
<dbReference type="InterPro" id="IPR001890">
    <property type="entry name" value="RNA-binding_CRM"/>
</dbReference>
<dbReference type="Proteomes" id="UP000199073">
    <property type="component" value="Unassembled WGS sequence"/>
</dbReference>
<reference evidence="4 5" key="1">
    <citation type="submission" date="2016-10" db="EMBL/GenBank/DDBJ databases">
        <authorList>
            <person name="de Groot N.N."/>
        </authorList>
    </citation>
    <scope>NUCLEOTIDE SEQUENCE [LARGE SCALE GENOMIC DNA]</scope>
    <source>
        <strain evidence="4 5">DSM 12130</strain>
    </source>
</reference>
<dbReference type="SMART" id="SM01103">
    <property type="entry name" value="CRS1_YhbY"/>
    <property type="match status" value="1"/>
</dbReference>
<sequence>MTTTTEKKVKHLTTRQKQYLKGLAHPLPQLVQIGKEGLNNGLIETTKRELLNHELIKIKIASNSGLEKRDTAESLAKMTDSTLVQLIGKTIVLYKENPKRPKEKKILLPKN</sequence>
<evidence type="ECO:0000256" key="1">
    <source>
        <dbReference type="ARBA" id="ARBA00022884"/>
    </source>
</evidence>
<dbReference type="InterPro" id="IPR035920">
    <property type="entry name" value="YhbY-like_sf"/>
</dbReference>
<evidence type="ECO:0000313" key="5">
    <source>
        <dbReference type="Proteomes" id="UP000199073"/>
    </source>
</evidence>
<dbReference type="Pfam" id="PF01985">
    <property type="entry name" value="CRS1_YhbY"/>
    <property type="match status" value="1"/>
</dbReference>
<accession>A0A1H0J9L5</accession>
<dbReference type="SUPFAM" id="SSF75471">
    <property type="entry name" value="YhbY-like"/>
    <property type="match status" value="1"/>
</dbReference>
<organism evidence="4 5">
    <name type="scientific">Desulforhopalus singaporensis</name>
    <dbReference type="NCBI Taxonomy" id="91360"/>
    <lineage>
        <taxon>Bacteria</taxon>
        <taxon>Pseudomonadati</taxon>
        <taxon>Thermodesulfobacteriota</taxon>
        <taxon>Desulfobulbia</taxon>
        <taxon>Desulfobulbales</taxon>
        <taxon>Desulfocapsaceae</taxon>
        <taxon>Desulforhopalus</taxon>
    </lineage>
</organism>
<evidence type="ECO:0000256" key="2">
    <source>
        <dbReference type="PROSITE-ProRule" id="PRU00626"/>
    </source>
</evidence>
<evidence type="ECO:0000259" key="3">
    <source>
        <dbReference type="PROSITE" id="PS51295"/>
    </source>
</evidence>
<dbReference type="InterPro" id="IPR051925">
    <property type="entry name" value="RNA-binding_domain"/>
</dbReference>
<protein>
    <submittedName>
        <fullName evidence="4">RNA-binding protein</fullName>
    </submittedName>
</protein>
<proteinExistence type="predicted"/>